<sequence>MSDMTDGWSNRRQEPLINFFVYCPKGTILTKDADTLYGIFNEVVQLIGPNYIVQFITDNEAAYKAVGKRLQREYGFFWAPCAAHCIDLMLENLVDVRHFLTIDATIIKAKNITNLQCLLKSKKELRQMFTCDKWLNSKLAKSVVGKEVAKLVLEDRDFWLQCQHVVKISEPLVRVLRLTVGDEKPSMRYLYEAIDKAKETIKSNLKKRLSLYMSVLRVIDARWDKQLSSPLHSAGCFFKPSFKK</sequence>
<dbReference type="Proteomes" id="UP001188597">
    <property type="component" value="Unassembled WGS sequence"/>
</dbReference>
<reference evidence="2" key="1">
    <citation type="submission" date="2022-12" db="EMBL/GenBank/DDBJ databases">
        <title>Draft genome assemblies for two species of Escallonia (Escalloniales).</title>
        <authorList>
            <person name="Chanderbali A."/>
            <person name="Dervinis C."/>
            <person name="Anghel I."/>
            <person name="Soltis D."/>
            <person name="Soltis P."/>
            <person name="Zapata F."/>
        </authorList>
    </citation>
    <scope>NUCLEOTIDE SEQUENCE</scope>
    <source>
        <strain evidence="2">UCBG64.0493</strain>
        <tissue evidence="2">Leaf</tissue>
    </source>
</reference>
<organism evidence="2 3">
    <name type="scientific">Escallonia herrerae</name>
    <dbReference type="NCBI Taxonomy" id="1293975"/>
    <lineage>
        <taxon>Eukaryota</taxon>
        <taxon>Viridiplantae</taxon>
        <taxon>Streptophyta</taxon>
        <taxon>Embryophyta</taxon>
        <taxon>Tracheophyta</taxon>
        <taxon>Spermatophyta</taxon>
        <taxon>Magnoliopsida</taxon>
        <taxon>eudicotyledons</taxon>
        <taxon>Gunneridae</taxon>
        <taxon>Pentapetalae</taxon>
        <taxon>asterids</taxon>
        <taxon>campanulids</taxon>
        <taxon>Escalloniales</taxon>
        <taxon>Escalloniaceae</taxon>
        <taxon>Escallonia</taxon>
    </lineage>
</organism>
<proteinExistence type="predicted"/>
<dbReference type="SUPFAM" id="SSF53098">
    <property type="entry name" value="Ribonuclease H-like"/>
    <property type="match status" value="1"/>
</dbReference>
<dbReference type="PANTHER" id="PTHR32166">
    <property type="entry name" value="OSJNBA0013A04.12 PROTEIN"/>
    <property type="match status" value="1"/>
</dbReference>
<gene>
    <name evidence="2" type="ORF">RJ639_012613</name>
</gene>
<dbReference type="AlphaFoldDB" id="A0AA89AS73"/>
<comment type="caution">
    <text evidence="2">The sequence shown here is derived from an EMBL/GenBank/DDBJ whole genome shotgun (WGS) entry which is preliminary data.</text>
</comment>
<dbReference type="EMBL" id="JAVXUP010001387">
    <property type="protein sequence ID" value="KAK3012313.1"/>
    <property type="molecule type" value="Genomic_DNA"/>
</dbReference>
<keyword evidence="3" id="KW-1185">Reference proteome</keyword>
<evidence type="ECO:0000313" key="2">
    <source>
        <dbReference type="EMBL" id="KAK3012313.1"/>
    </source>
</evidence>
<evidence type="ECO:0000313" key="3">
    <source>
        <dbReference type="Proteomes" id="UP001188597"/>
    </source>
</evidence>
<dbReference type="InterPro" id="IPR012337">
    <property type="entry name" value="RNaseH-like_sf"/>
</dbReference>
<dbReference type="Pfam" id="PF04937">
    <property type="entry name" value="DUF659"/>
    <property type="match status" value="1"/>
</dbReference>
<dbReference type="PANTHER" id="PTHR32166:SF122">
    <property type="entry name" value="OS09G0499600 PROTEIN"/>
    <property type="match status" value="1"/>
</dbReference>
<name>A0AA89AS73_9ASTE</name>
<dbReference type="InterPro" id="IPR007021">
    <property type="entry name" value="DUF659"/>
</dbReference>
<accession>A0AA89AS73</accession>
<feature type="domain" description="DUF659" evidence="1">
    <location>
        <begin position="4"/>
        <end position="112"/>
    </location>
</feature>
<evidence type="ECO:0000259" key="1">
    <source>
        <dbReference type="Pfam" id="PF04937"/>
    </source>
</evidence>
<protein>
    <recommendedName>
        <fullName evidence="1">DUF659 domain-containing protein</fullName>
    </recommendedName>
</protein>